<dbReference type="Pfam" id="PF10346">
    <property type="entry name" value="Con-6"/>
    <property type="match status" value="1"/>
</dbReference>
<evidence type="ECO:0000313" key="3">
    <source>
        <dbReference type="Proteomes" id="UP000001861"/>
    </source>
</evidence>
<dbReference type="OrthoDB" id="5419162at2759"/>
<comment type="caution">
    <text evidence="2">The sequence shown here is derived from an EMBL/GenBank/DDBJ whole genome shotgun (WGS) entry which is preliminary data.</text>
</comment>
<feature type="region of interest" description="Disordered" evidence="1">
    <location>
        <begin position="115"/>
        <end position="139"/>
    </location>
</feature>
<name>A8P198_COPC7</name>
<dbReference type="RefSeq" id="XP_001838056.2">
    <property type="nucleotide sequence ID" value="XM_001838004.2"/>
</dbReference>
<dbReference type="HOGENOM" id="CLU_2026607_0_0_1"/>
<gene>
    <name evidence="2" type="ORF">CC1G_07546</name>
</gene>
<dbReference type="AlphaFoldDB" id="A8P198"/>
<dbReference type="InParanoid" id="A8P198"/>
<dbReference type="Proteomes" id="UP000001861">
    <property type="component" value="Unassembled WGS sequence"/>
</dbReference>
<feature type="region of interest" description="Disordered" evidence="1">
    <location>
        <begin position="1"/>
        <end position="87"/>
    </location>
</feature>
<protein>
    <submittedName>
        <fullName evidence="2">Uncharacterized protein</fullName>
    </submittedName>
</protein>
<dbReference type="GeneID" id="6014625"/>
<keyword evidence="3" id="KW-1185">Reference proteome</keyword>
<proteinExistence type="predicted"/>
<feature type="compositionally biased region" description="Polar residues" evidence="1">
    <location>
        <begin position="27"/>
        <end position="42"/>
    </location>
</feature>
<organism evidence="2 3">
    <name type="scientific">Coprinopsis cinerea (strain Okayama-7 / 130 / ATCC MYA-4618 / FGSC 9003)</name>
    <name type="common">Inky cap fungus</name>
    <name type="synonym">Hormographiella aspergillata</name>
    <dbReference type="NCBI Taxonomy" id="240176"/>
    <lineage>
        <taxon>Eukaryota</taxon>
        <taxon>Fungi</taxon>
        <taxon>Dikarya</taxon>
        <taxon>Basidiomycota</taxon>
        <taxon>Agaricomycotina</taxon>
        <taxon>Agaricomycetes</taxon>
        <taxon>Agaricomycetidae</taxon>
        <taxon>Agaricales</taxon>
        <taxon>Agaricineae</taxon>
        <taxon>Psathyrellaceae</taxon>
        <taxon>Coprinopsis</taxon>
    </lineage>
</organism>
<dbReference type="KEGG" id="cci:CC1G_07546"/>
<dbReference type="EMBL" id="AACS02000006">
    <property type="protein sequence ID" value="EAU83811.2"/>
    <property type="molecule type" value="Genomic_DNA"/>
</dbReference>
<evidence type="ECO:0000313" key="2">
    <source>
        <dbReference type="EMBL" id="EAU83811.2"/>
    </source>
</evidence>
<sequence length="139" mass="15330">MSNRVGIEPDNIWPDRDEEFQPGSDVAQPTRTKGAPPSSNLRRSGKGEYVGMDMHEAADDDDYNNVGRSRGAQGVGIDSIGQGEESRVKGGYKATLSSEFLYGGLWRWHGELRSTAHSDPRVSKEAKQHAKEVLKEDDL</sequence>
<reference evidence="2 3" key="1">
    <citation type="journal article" date="2010" name="Proc. Natl. Acad. Sci. U.S.A.">
        <title>Insights into evolution of multicellular fungi from the assembled chromosomes of the mushroom Coprinopsis cinerea (Coprinus cinereus).</title>
        <authorList>
            <person name="Stajich J.E."/>
            <person name="Wilke S.K."/>
            <person name="Ahren D."/>
            <person name="Au C.H."/>
            <person name="Birren B.W."/>
            <person name="Borodovsky M."/>
            <person name="Burns C."/>
            <person name="Canback B."/>
            <person name="Casselton L.A."/>
            <person name="Cheng C.K."/>
            <person name="Deng J."/>
            <person name="Dietrich F.S."/>
            <person name="Fargo D.C."/>
            <person name="Farman M.L."/>
            <person name="Gathman A.C."/>
            <person name="Goldberg J."/>
            <person name="Guigo R."/>
            <person name="Hoegger P.J."/>
            <person name="Hooker J.B."/>
            <person name="Huggins A."/>
            <person name="James T.Y."/>
            <person name="Kamada T."/>
            <person name="Kilaru S."/>
            <person name="Kodira C."/>
            <person name="Kues U."/>
            <person name="Kupfer D."/>
            <person name="Kwan H.S."/>
            <person name="Lomsadze A."/>
            <person name="Li W."/>
            <person name="Lilly W.W."/>
            <person name="Ma L.J."/>
            <person name="Mackey A.J."/>
            <person name="Manning G."/>
            <person name="Martin F."/>
            <person name="Muraguchi H."/>
            <person name="Natvig D.O."/>
            <person name="Palmerini H."/>
            <person name="Ramesh M.A."/>
            <person name="Rehmeyer C.J."/>
            <person name="Roe B.A."/>
            <person name="Shenoy N."/>
            <person name="Stanke M."/>
            <person name="Ter-Hovhannisyan V."/>
            <person name="Tunlid A."/>
            <person name="Velagapudi R."/>
            <person name="Vision T.J."/>
            <person name="Zeng Q."/>
            <person name="Zolan M.E."/>
            <person name="Pukkila P.J."/>
        </authorList>
    </citation>
    <scope>NUCLEOTIDE SEQUENCE [LARGE SCALE GENOMIC DNA]</scope>
    <source>
        <strain evidence="3">Okayama-7 / 130 / ATCC MYA-4618 / FGSC 9003</strain>
    </source>
</reference>
<dbReference type="VEuPathDB" id="FungiDB:CC1G_07546"/>
<dbReference type="InterPro" id="IPR018824">
    <property type="entry name" value="Conidiation-specific_6"/>
</dbReference>
<accession>A8P198</accession>
<evidence type="ECO:0000256" key="1">
    <source>
        <dbReference type="SAM" id="MobiDB-lite"/>
    </source>
</evidence>